<keyword evidence="9" id="KW-1185">Reference proteome</keyword>
<evidence type="ECO:0000259" key="7">
    <source>
        <dbReference type="PROSITE" id="PS51396"/>
    </source>
</evidence>
<dbReference type="Gene3D" id="1.25.10.10">
    <property type="entry name" value="Leucine-rich Repeat Variant"/>
    <property type="match status" value="1"/>
</dbReference>
<protein>
    <submittedName>
        <fullName evidence="8">Protein DOA1</fullName>
    </submittedName>
</protein>
<dbReference type="SMART" id="SM00320">
    <property type="entry name" value="WD40"/>
    <property type="match status" value="7"/>
</dbReference>
<dbReference type="InterPro" id="IPR011989">
    <property type="entry name" value="ARM-like"/>
</dbReference>
<dbReference type="GO" id="GO:0010992">
    <property type="term" value="P:ubiquitin recycling"/>
    <property type="evidence" value="ECO:0007669"/>
    <property type="project" value="TreeGrafter"/>
</dbReference>
<feature type="repeat" description="WD" evidence="5">
    <location>
        <begin position="9"/>
        <end position="41"/>
    </location>
</feature>
<dbReference type="STRING" id="5486.A0A367YBI9"/>
<dbReference type="GO" id="GO:0005634">
    <property type="term" value="C:nucleus"/>
    <property type="evidence" value="ECO:0007669"/>
    <property type="project" value="TreeGrafter"/>
</dbReference>
<dbReference type="GO" id="GO:0043130">
    <property type="term" value="F:ubiquitin binding"/>
    <property type="evidence" value="ECO:0007669"/>
    <property type="project" value="TreeGrafter"/>
</dbReference>
<dbReference type="InterPro" id="IPR019775">
    <property type="entry name" value="WD40_repeat_CS"/>
</dbReference>
<evidence type="ECO:0000259" key="6">
    <source>
        <dbReference type="PROSITE" id="PS51394"/>
    </source>
</evidence>
<dbReference type="PROSITE" id="PS51396">
    <property type="entry name" value="PUL"/>
    <property type="match status" value="1"/>
</dbReference>
<dbReference type="InterPro" id="IPR015155">
    <property type="entry name" value="PFU"/>
</dbReference>
<dbReference type="Pfam" id="PF08324">
    <property type="entry name" value="PUL"/>
    <property type="match status" value="1"/>
</dbReference>
<evidence type="ECO:0000313" key="8">
    <source>
        <dbReference type="EMBL" id="RCK62969.1"/>
    </source>
</evidence>
<feature type="repeat" description="WD" evidence="5">
    <location>
        <begin position="216"/>
        <end position="256"/>
    </location>
</feature>
<keyword evidence="4" id="KW-0677">Repeat</keyword>
<dbReference type="GO" id="GO:0043161">
    <property type="term" value="P:proteasome-mediated ubiquitin-dependent protein catabolic process"/>
    <property type="evidence" value="ECO:0007669"/>
    <property type="project" value="TreeGrafter"/>
</dbReference>
<feature type="repeat" description="WD" evidence="5">
    <location>
        <begin position="95"/>
        <end position="127"/>
    </location>
</feature>
<dbReference type="PANTHER" id="PTHR19849:SF0">
    <property type="entry name" value="PHOSPHOLIPASE A-2-ACTIVATING PROTEIN"/>
    <property type="match status" value="1"/>
</dbReference>
<dbReference type="InterPro" id="IPR013535">
    <property type="entry name" value="PUL_dom"/>
</dbReference>
<gene>
    <name evidence="8" type="primary">DOA1_0</name>
    <name evidence="8" type="ORF">Cantr_09899</name>
</gene>
<sequence>MSYKLSSTLTGHEQDVKAIASIPANNELVSVLRDGTTRIWENVNTTQSNSTILFNSPTKSFLNSVAYVNELVASGGQDAMIYLSDLHGDEDKYQLIGHQGNVCAMAYAHGQLISSSWDGTAIVWNLEEFVPRVVLSGHEYSVWDCKVLGEDLYLTCGADKTIRWWLGKFEVRQFLGHLDVVRKLLVLPDGKQFLSASNDGSVKLWDLQSGKNLQTFYGHESFVYDLALLPDGKFASTGEDRTVRVWDLSTGSVLQVITLPCISVWCITALPNGDFAVGGSDNLIRVFTASSERVANEEELVHFKESVQSSSIAEQSLDNLKKTDIPGYEALAQPGKQEGSTIMVKNAAGTIEAHQWSGGEWHKIGDVVGSSSSGKKTEYLGKEYDYVFDVDIKEGAPPLKLPFNVNDNPYAVAEKFLADNDLPASYTEEVVRFLEKNTEGVNLQESATTGTNTERVIDPYSDAYARQSKVDASLKVIPAKEYISFKEYKKEQLVNGLNKLNLTQDESVRLAGDELSTVESSLESLTSKQALEIITTYAPRIIKNWTNSAKLIGFDLLRISIPRVTTVDLLSSTDAAETILDLLNLGLDEAGGESTALLMMILKVLNNLVGNTLFVQLYIDPAGADGKLYEYNSFFKKLLKKLETTASKFTPEAKLYTTAFTTLSTLIFNLSAYQLKTTGLKNNANSADPVINCMDTLGDQIVESSSEAAYRLAIAYGNFKYAKAYTKETPQWLAEAGNLYAINGEQRFIDIATDLKSL</sequence>
<evidence type="ECO:0000256" key="3">
    <source>
        <dbReference type="ARBA" id="ARBA00022574"/>
    </source>
</evidence>
<dbReference type="Gene3D" id="2.130.10.10">
    <property type="entry name" value="YVTN repeat-like/Quinoprotein amine dehydrogenase"/>
    <property type="match status" value="1"/>
</dbReference>
<dbReference type="AlphaFoldDB" id="A0A367YBI9"/>
<feature type="domain" description="PFU" evidence="6">
    <location>
        <begin position="353"/>
        <end position="448"/>
    </location>
</feature>
<dbReference type="Pfam" id="PF00400">
    <property type="entry name" value="WD40"/>
    <property type="match status" value="6"/>
</dbReference>
<feature type="repeat" description="WD" evidence="5">
    <location>
        <begin position="174"/>
        <end position="215"/>
    </location>
</feature>
<dbReference type="PROSITE" id="PS50082">
    <property type="entry name" value="WD_REPEATS_2"/>
    <property type="match status" value="4"/>
</dbReference>
<dbReference type="SUPFAM" id="SSF50978">
    <property type="entry name" value="WD40 repeat-like"/>
    <property type="match status" value="1"/>
</dbReference>
<reference evidence="8 9" key="1">
    <citation type="submission" date="2018-06" db="EMBL/GenBank/DDBJ databases">
        <title>Whole genome sequencing of Candida tropicalis (genome annotated by CSBL at Korea University).</title>
        <authorList>
            <person name="Ahn J."/>
        </authorList>
    </citation>
    <scope>NUCLEOTIDE SEQUENCE [LARGE SCALE GENOMIC DNA]</scope>
    <source>
        <strain evidence="8 9">ATCC 20962</strain>
    </source>
</reference>
<dbReference type="OrthoDB" id="10265988at2759"/>
<dbReference type="InterPro" id="IPR020472">
    <property type="entry name" value="WD40_PAC1"/>
</dbReference>
<dbReference type="InterPro" id="IPR001680">
    <property type="entry name" value="WD40_rpt"/>
</dbReference>
<organism evidence="8 9">
    <name type="scientific">Candida viswanathii</name>
    <dbReference type="NCBI Taxonomy" id="5486"/>
    <lineage>
        <taxon>Eukaryota</taxon>
        <taxon>Fungi</taxon>
        <taxon>Dikarya</taxon>
        <taxon>Ascomycota</taxon>
        <taxon>Saccharomycotina</taxon>
        <taxon>Pichiomycetes</taxon>
        <taxon>Debaryomycetaceae</taxon>
        <taxon>Candida/Lodderomyces clade</taxon>
        <taxon>Candida</taxon>
    </lineage>
</organism>
<keyword evidence="2" id="KW-0963">Cytoplasm</keyword>
<dbReference type="PANTHER" id="PTHR19849">
    <property type="entry name" value="PHOSPHOLIPASE A-2-ACTIVATING PROTEIN"/>
    <property type="match status" value="1"/>
</dbReference>
<evidence type="ECO:0000256" key="1">
    <source>
        <dbReference type="ARBA" id="ARBA00004496"/>
    </source>
</evidence>
<comment type="subcellular location">
    <subcellularLocation>
        <location evidence="1">Cytoplasm</location>
    </subcellularLocation>
</comment>
<dbReference type="InterPro" id="IPR036322">
    <property type="entry name" value="WD40_repeat_dom_sf"/>
</dbReference>
<evidence type="ECO:0000256" key="5">
    <source>
        <dbReference type="PROSITE-ProRule" id="PRU00221"/>
    </source>
</evidence>
<accession>A0A367YBI9</accession>
<dbReference type="EMBL" id="QLNQ01000024">
    <property type="protein sequence ID" value="RCK62969.1"/>
    <property type="molecule type" value="Genomic_DNA"/>
</dbReference>
<comment type="caution">
    <text evidence="8">The sequence shown here is derived from an EMBL/GenBank/DDBJ whole genome shotgun (WGS) entry which is preliminary data.</text>
</comment>
<dbReference type="CDD" id="cd00200">
    <property type="entry name" value="WD40"/>
    <property type="match status" value="1"/>
</dbReference>
<dbReference type="PROSITE" id="PS50294">
    <property type="entry name" value="WD_REPEATS_REGION"/>
    <property type="match status" value="3"/>
</dbReference>
<dbReference type="PROSITE" id="PS51394">
    <property type="entry name" value="PFU"/>
    <property type="match status" value="1"/>
</dbReference>
<evidence type="ECO:0000256" key="4">
    <source>
        <dbReference type="ARBA" id="ARBA00022737"/>
    </source>
</evidence>
<dbReference type="Proteomes" id="UP000253472">
    <property type="component" value="Unassembled WGS sequence"/>
</dbReference>
<evidence type="ECO:0000313" key="9">
    <source>
        <dbReference type="Proteomes" id="UP000253472"/>
    </source>
</evidence>
<dbReference type="PROSITE" id="PS00678">
    <property type="entry name" value="WD_REPEATS_1"/>
    <property type="match status" value="1"/>
</dbReference>
<proteinExistence type="predicted"/>
<name>A0A367YBI9_9ASCO</name>
<evidence type="ECO:0000256" key="2">
    <source>
        <dbReference type="ARBA" id="ARBA00022490"/>
    </source>
</evidence>
<dbReference type="PRINTS" id="PR00320">
    <property type="entry name" value="GPROTEINBRPT"/>
</dbReference>
<dbReference type="Gene3D" id="3.10.20.870">
    <property type="entry name" value="PFU (PLAA family ubiquitin binding), C-terminal domain"/>
    <property type="match status" value="1"/>
</dbReference>
<keyword evidence="3 5" id="KW-0853">WD repeat</keyword>
<dbReference type="InterPro" id="IPR038122">
    <property type="entry name" value="PFU_sf"/>
</dbReference>
<dbReference type="GO" id="GO:0005737">
    <property type="term" value="C:cytoplasm"/>
    <property type="evidence" value="ECO:0007669"/>
    <property type="project" value="UniProtKB-SubCell"/>
</dbReference>
<dbReference type="InterPro" id="IPR015943">
    <property type="entry name" value="WD40/YVTN_repeat-like_dom_sf"/>
</dbReference>
<dbReference type="Pfam" id="PF09070">
    <property type="entry name" value="PFU"/>
    <property type="match status" value="1"/>
</dbReference>
<feature type="domain" description="PUL" evidence="7">
    <location>
        <begin position="475"/>
        <end position="758"/>
    </location>
</feature>